<feature type="domain" description="Tyrosine-protein kinase G-rich" evidence="9">
    <location>
        <begin position="241"/>
        <end position="306"/>
    </location>
</feature>
<protein>
    <submittedName>
        <fullName evidence="10">LPS O-antigen length regulator</fullName>
    </submittedName>
</protein>
<evidence type="ECO:0000256" key="2">
    <source>
        <dbReference type="ARBA" id="ARBA00022475"/>
    </source>
</evidence>
<dbReference type="EMBL" id="PIPM01000006">
    <property type="protein sequence ID" value="RUO32895.1"/>
    <property type="molecule type" value="Genomic_DNA"/>
</dbReference>
<name>A0A432WGM4_9GAMM</name>
<reference evidence="10 11" key="1">
    <citation type="journal article" date="2011" name="Front. Microbiol.">
        <title>Genomic signatures of strain selection and enhancement in Bacillus atrophaeus var. globigii, a historical biowarfare simulant.</title>
        <authorList>
            <person name="Gibbons H.S."/>
            <person name="Broomall S.M."/>
            <person name="McNew L.A."/>
            <person name="Daligault H."/>
            <person name="Chapman C."/>
            <person name="Bruce D."/>
            <person name="Karavis M."/>
            <person name="Krepps M."/>
            <person name="McGregor P.A."/>
            <person name="Hong C."/>
            <person name="Park K.H."/>
            <person name="Akmal A."/>
            <person name="Feldman A."/>
            <person name="Lin J.S."/>
            <person name="Chang W.E."/>
            <person name="Higgs B.W."/>
            <person name="Demirev P."/>
            <person name="Lindquist J."/>
            <person name="Liem A."/>
            <person name="Fochler E."/>
            <person name="Read T.D."/>
            <person name="Tapia R."/>
            <person name="Johnson S."/>
            <person name="Bishop-Lilly K.A."/>
            <person name="Detter C."/>
            <person name="Han C."/>
            <person name="Sozhamannan S."/>
            <person name="Rosenzweig C.N."/>
            <person name="Skowronski E.W."/>
        </authorList>
    </citation>
    <scope>NUCLEOTIDE SEQUENCE [LARGE SCALE GENOMIC DNA]</scope>
    <source>
        <strain evidence="10 11">GYP-17</strain>
    </source>
</reference>
<evidence type="ECO:0000313" key="10">
    <source>
        <dbReference type="EMBL" id="RUO32895.1"/>
    </source>
</evidence>
<feature type="transmembrane region" description="Helical" evidence="7">
    <location>
        <begin position="33"/>
        <end position="53"/>
    </location>
</feature>
<evidence type="ECO:0000256" key="4">
    <source>
        <dbReference type="ARBA" id="ARBA00022989"/>
    </source>
</evidence>
<dbReference type="InterPro" id="IPR050445">
    <property type="entry name" value="Bact_polysacc_biosynth/exp"/>
</dbReference>
<dbReference type="InterPro" id="IPR003856">
    <property type="entry name" value="LPS_length_determ_N"/>
</dbReference>
<dbReference type="Pfam" id="PF13807">
    <property type="entry name" value="GNVR"/>
    <property type="match status" value="1"/>
</dbReference>
<dbReference type="OrthoDB" id="9775724at2"/>
<keyword evidence="5 7" id="KW-0472">Membrane</keyword>
<dbReference type="PANTHER" id="PTHR32309:SF13">
    <property type="entry name" value="FERRIC ENTEROBACTIN TRANSPORT PROTEIN FEPE"/>
    <property type="match status" value="1"/>
</dbReference>
<sequence length="312" mass="35432">MTQHQNPDQPTRQLADDEIDLRELFRILWNGKWIIIVVTFVFAVGSVLYALSLPNIYQAEAKLAPTKESQGNGIGSLGQLGGLASLAGVNLPRGQVDNARMAQEIMRSRAFLADFAERRQIAPDLIAVEKWDPRTGEISYDPEIYNAQTQTWMREVRHPKQTIPTAWELVEELREILRISQDTATGIVSLSIEHQSPIVAKNWVDWLIEDINNEMRRRDIEEAERSIQYIENEFEKARLANTQQVYASLLEQQTQTIMLANVRPEYVFRVLDPAVIPEQRAKPSRALIAIIGTFLGGFLGLVIVLAINIFRS</sequence>
<dbReference type="RefSeq" id="WP_126777019.1">
    <property type="nucleotide sequence ID" value="NZ_PIPM01000006.1"/>
</dbReference>
<keyword evidence="2" id="KW-1003">Cell membrane</keyword>
<dbReference type="Pfam" id="PF02706">
    <property type="entry name" value="Wzz"/>
    <property type="match status" value="1"/>
</dbReference>
<evidence type="ECO:0000256" key="5">
    <source>
        <dbReference type="ARBA" id="ARBA00023136"/>
    </source>
</evidence>
<organism evidence="10 11">
    <name type="scientific">Aliidiomarina sanyensis</name>
    <dbReference type="NCBI Taxonomy" id="1249555"/>
    <lineage>
        <taxon>Bacteria</taxon>
        <taxon>Pseudomonadati</taxon>
        <taxon>Pseudomonadota</taxon>
        <taxon>Gammaproteobacteria</taxon>
        <taxon>Alteromonadales</taxon>
        <taxon>Idiomarinaceae</taxon>
        <taxon>Aliidiomarina</taxon>
    </lineage>
</organism>
<dbReference type="GO" id="GO:0005886">
    <property type="term" value="C:plasma membrane"/>
    <property type="evidence" value="ECO:0007669"/>
    <property type="project" value="UniProtKB-SubCell"/>
</dbReference>
<evidence type="ECO:0000256" key="3">
    <source>
        <dbReference type="ARBA" id="ARBA00022692"/>
    </source>
</evidence>
<evidence type="ECO:0000256" key="1">
    <source>
        <dbReference type="ARBA" id="ARBA00004651"/>
    </source>
</evidence>
<keyword evidence="4 7" id="KW-1133">Transmembrane helix</keyword>
<evidence type="ECO:0000256" key="7">
    <source>
        <dbReference type="SAM" id="Phobius"/>
    </source>
</evidence>
<dbReference type="AlphaFoldDB" id="A0A432WGM4"/>
<evidence type="ECO:0000256" key="6">
    <source>
        <dbReference type="SAM" id="Coils"/>
    </source>
</evidence>
<evidence type="ECO:0000259" key="9">
    <source>
        <dbReference type="Pfam" id="PF13807"/>
    </source>
</evidence>
<comment type="caution">
    <text evidence="10">The sequence shown here is derived from an EMBL/GenBank/DDBJ whole genome shotgun (WGS) entry which is preliminary data.</text>
</comment>
<dbReference type="InterPro" id="IPR032807">
    <property type="entry name" value="GNVR"/>
</dbReference>
<evidence type="ECO:0000313" key="11">
    <source>
        <dbReference type="Proteomes" id="UP000288405"/>
    </source>
</evidence>
<accession>A0A432WGM4</accession>
<gene>
    <name evidence="10" type="ORF">CWE11_07650</name>
</gene>
<dbReference type="Proteomes" id="UP000288405">
    <property type="component" value="Unassembled WGS sequence"/>
</dbReference>
<keyword evidence="3 7" id="KW-0812">Transmembrane</keyword>
<dbReference type="GO" id="GO:0004713">
    <property type="term" value="F:protein tyrosine kinase activity"/>
    <property type="evidence" value="ECO:0007669"/>
    <property type="project" value="TreeGrafter"/>
</dbReference>
<comment type="subcellular location">
    <subcellularLocation>
        <location evidence="1">Cell membrane</location>
        <topology evidence="1">Multi-pass membrane protein</topology>
    </subcellularLocation>
</comment>
<dbReference type="PANTHER" id="PTHR32309">
    <property type="entry name" value="TYROSINE-PROTEIN KINASE"/>
    <property type="match status" value="1"/>
</dbReference>
<keyword evidence="11" id="KW-1185">Reference proteome</keyword>
<evidence type="ECO:0000259" key="8">
    <source>
        <dbReference type="Pfam" id="PF02706"/>
    </source>
</evidence>
<feature type="transmembrane region" description="Helical" evidence="7">
    <location>
        <begin position="286"/>
        <end position="310"/>
    </location>
</feature>
<feature type="coiled-coil region" evidence="6">
    <location>
        <begin position="213"/>
        <end position="240"/>
    </location>
</feature>
<keyword evidence="6" id="KW-0175">Coiled coil</keyword>
<proteinExistence type="predicted"/>
<feature type="domain" description="Polysaccharide chain length determinant N-terminal" evidence="8">
    <location>
        <begin position="17"/>
        <end position="115"/>
    </location>
</feature>